<dbReference type="InterPro" id="IPR010221">
    <property type="entry name" value="VCBS_dom"/>
</dbReference>
<proteinExistence type="predicted"/>
<dbReference type="AlphaFoldDB" id="A0A4D7C8B8"/>
<gene>
    <name evidence="1" type="ORF">E6W36_08610</name>
</gene>
<dbReference type="KEGG" id="hgn:E6W36_08610"/>
<keyword evidence="2" id="KW-1185">Reference proteome</keyword>
<evidence type="ECO:0008006" key="3">
    <source>
        <dbReference type="Google" id="ProtNLM"/>
    </source>
</evidence>
<dbReference type="Proteomes" id="UP000298714">
    <property type="component" value="Chromosome"/>
</dbReference>
<reference evidence="2" key="1">
    <citation type="submission" date="2019-04" db="EMBL/GenBank/DDBJ databases">
        <title>Complete genome sequence of Sphingomonas sp. W1-2-3.</title>
        <authorList>
            <person name="Im W.T."/>
        </authorList>
    </citation>
    <scope>NUCLEOTIDE SEQUENCE [LARGE SCALE GENOMIC DNA]</scope>
    <source>
        <strain evidence="2">W1-2-3</strain>
    </source>
</reference>
<protein>
    <recommendedName>
        <fullName evidence="3">RapA2 cadherin-like domain-containing protein</fullName>
    </recommendedName>
</protein>
<evidence type="ECO:0000313" key="1">
    <source>
        <dbReference type="EMBL" id="QCI80540.1"/>
    </source>
</evidence>
<organism evidence="1 2">
    <name type="scientific">Hankyongella ginsenosidimutans</name>
    <dbReference type="NCBI Taxonomy" id="1763828"/>
    <lineage>
        <taxon>Bacteria</taxon>
        <taxon>Pseudomonadati</taxon>
        <taxon>Pseudomonadota</taxon>
        <taxon>Alphaproteobacteria</taxon>
        <taxon>Sphingomonadales</taxon>
        <taxon>Sphingomonadaceae</taxon>
        <taxon>Hankyongella</taxon>
    </lineage>
</organism>
<accession>A0A4D7C8B8</accession>
<dbReference type="EMBL" id="CP039704">
    <property type="protein sequence ID" value="QCI80540.1"/>
    <property type="molecule type" value="Genomic_DNA"/>
</dbReference>
<sequence length="120" mass="12314">MNIGTLTVNADGGYSFTPNSAALQALGAGQTATAQVTYTAQNSAGSASTTLTLTATGVNDAPVAGADAALTVAPARPRPSRRRRRPMSIPAMVCRCGSWPCRHPARSSWRTGQPSALVKS</sequence>
<evidence type="ECO:0000313" key="2">
    <source>
        <dbReference type="Proteomes" id="UP000298714"/>
    </source>
</evidence>
<dbReference type="NCBIfam" id="TIGR01965">
    <property type="entry name" value="VCBS_repeat"/>
    <property type="match status" value="1"/>
</dbReference>
<name>A0A4D7C8B8_9SPHN</name>